<dbReference type="PROSITE" id="PS00411">
    <property type="entry name" value="KINESIN_MOTOR_1"/>
    <property type="match status" value="1"/>
</dbReference>
<evidence type="ECO:0000256" key="4">
    <source>
        <dbReference type="RuleBase" id="RU000394"/>
    </source>
</evidence>
<comment type="similarity">
    <text evidence="3 4">Belongs to the TRAFAC class myosin-kinesin ATPase superfamily. Kinesin family.</text>
</comment>
<gene>
    <name evidence="7" type="ORF">BSAL_18020</name>
</gene>
<evidence type="ECO:0000256" key="3">
    <source>
        <dbReference type="PROSITE-ProRule" id="PRU00283"/>
    </source>
</evidence>
<dbReference type="GO" id="GO:0005871">
    <property type="term" value="C:kinesin complex"/>
    <property type="evidence" value="ECO:0007669"/>
    <property type="project" value="TreeGrafter"/>
</dbReference>
<keyword evidence="3 4" id="KW-0505">Motor protein</keyword>
<dbReference type="PRINTS" id="PR00380">
    <property type="entry name" value="KINESINHEAVY"/>
</dbReference>
<evidence type="ECO:0000313" key="7">
    <source>
        <dbReference type="EMBL" id="CUI14875.1"/>
    </source>
</evidence>
<feature type="region of interest" description="Disordered" evidence="5">
    <location>
        <begin position="365"/>
        <end position="387"/>
    </location>
</feature>
<dbReference type="GO" id="GO:0005524">
    <property type="term" value="F:ATP binding"/>
    <property type="evidence" value="ECO:0007669"/>
    <property type="project" value="UniProtKB-UniRule"/>
</dbReference>
<dbReference type="InterPro" id="IPR027417">
    <property type="entry name" value="P-loop_NTPase"/>
</dbReference>
<dbReference type="EMBL" id="CYKH01001680">
    <property type="protein sequence ID" value="CUI14875.1"/>
    <property type="molecule type" value="Genomic_DNA"/>
</dbReference>
<dbReference type="Gene3D" id="3.40.850.10">
    <property type="entry name" value="Kinesin motor domain"/>
    <property type="match status" value="1"/>
</dbReference>
<evidence type="ECO:0000259" key="6">
    <source>
        <dbReference type="PROSITE" id="PS50067"/>
    </source>
</evidence>
<dbReference type="GO" id="GO:0008017">
    <property type="term" value="F:microtubule binding"/>
    <property type="evidence" value="ECO:0007669"/>
    <property type="project" value="InterPro"/>
</dbReference>
<keyword evidence="1 3" id="KW-0547">Nucleotide-binding</keyword>
<dbReference type="Proteomes" id="UP000051952">
    <property type="component" value="Unassembled WGS sequence"/>
</dbReference>
<dbReference type="VEuPathDB" id="TriTrypDB:BSAL_18020"/>
<reference evidence="8" key="1">
    <citation type="submission" date="2015-09" db="EMBL/GenBank/DDBJ databases">
        <authorList>
            <consortium name="Pathogen Informatics"/>
        </authorList>
    </citation>
    <scope>NUCLEOTIDE SEQUENCE [LARGE SCALE GENOMIC DNA]</scope>
    <source>
        <strain evidence="8">Lake Konstanz</strain>
    </source>
</reference>
<feature type="domain" description="Kinesin motor" evidence="6">
    <location>
        <begin position="172"/>
        <end position="387"/>
    </location>
</feature>
<dbReference type="PANTHER" id="PTHR24115:SF949">
    <property type="entry name" value="KINESIN-LIKE PROTEIN COSTA"/>
    <property type="match status" value="1"/>
</dbReference>
<evidence type="ECO:0000256" key="2">
    <source>
        <dbReference type="ARBA" id="ARBA00022840"/>
    </source>
</evidence>
<dbReference type="AlphaFoldDB" id="A0A0S4KGY4"/>
<organism evidence="7 8">
    <name type="scientific">Bodo saltans</name>
    <name type="common">Flagellated protozoan</name>
    <dbReference type="NCBI Taxonomy" id="75058"/>
    <lineage>
        <taxon>Eukaryota</taxon>
        <taxon>Discoba</taxon>
        <taxon>Euglenozoa</taxon>
        <taxon>Kinetoplastea</taxon>
        <taxon>Metakinetoplastina</taxon>
        <taxon>Eubodonida</taxon>
        <taxon>Bodonidae</taxon>
        <taxon>Bodo</taxon>
    </lineage>
</organism>
<dbReference type="InterPro" id="IPR027640">
    <property type="entry name" value="Kinesin-like_fam"/>
</dbReference>
<evidence type="ECO:0000313" key="8">
    <source>
        <dbReference type="Proteomes" id="UP000051952"/>
    </source>
</evidence>
<name>A0A0S4KGY4_BODSA</name>
<dbReference type="SMART" id="SM00129">
    <property type="entry name" value="KISc"/>
    <property type="match status" value="1"/>
</dbReference>
<protein>
    <recommendedName>
        <fullName evidence="4">Kinesin-like protein</fullName>
    </recommendedName>
</protein>
<proteinExistence type="inferred from homology"/>
<sequence length="387" mass="42199">MPVSGKDDGRIHVCVRIRDVPSYASLPPQLPAEGGITTPRMKRTAASASTPTHQAQQAEATSICVSTLDNVVVMHDPRTLHDASSIAKDASSLIQSLKAREDGSNVAIESMHTSRYQNHTQSSATAQGVSAGGNGASYFECDECIVSMDPGNSRLMPIVRDSDFLQPPAYGKQEDVYQGTAAQAVEASLEGINSCVFAYGQTGSGKTYTLFGDTNCLTRDPGVVLRSIDDLFRRLEARKAEADSEGEARQIEYKYDVKLSFFEIYQSDVTCLLSKRGPLKVTVSDGPPVIIDLDVRSVSSYAQAVSFIEVGLRRRQTGETGMNAKSSRSHAIVQITLRQYRTNKRTKETVEFSSVINMVDLAGSERQRTAKTEGKSRKEGIEINLRE</sequence>
<accession>A0A0S4KGY4</accession>
<keyword evidence="2 3" id="KW-0067">ATP-binding</keyword>
<dbReference type="GO" id="GO:0003777">
    <property type="term" value="F:microtubule motor activity"/>
    <property type="evidence" value="ECO:0007669"/>
    <property type="project" value="InterPro"/>
</dbReference>
<dbReference type="GO" id="GO:0016887">
    <property type="term" value="F:ATP hydrolysis activity"/>
    <property type="evidence" value="ECO:0007669"/>
    <property type="project" value="TreeGrafter"/>
</dbReference>
<evidence type="ECO:0000256" key="1">
    <source>
        <dbReference type="ARBA" id="ARBA00022741"/>
    </source>
</evidence>
<dbReference type="InterPro" id="IPR036961">
    <property type="entry name" value="Kinesin_motor_dom_sf"/>
</dbReference>
<dbReference type="PROSITE" id="PS50067">
    <property type="entry name" value="KINESIN_MOTOR_2"/>
    <property type="match status" value="1"/>
</dbReference>
<keyword evidence="8" id="KW-1185">Reference proteome</keyword>
<dbReference type="OrthoDB" id="272627at2759"/>
<keyword evidence="4" id="KW-0493">Microtubule</keyword>
<feature type="binding site" evidence="3">
    <location>
        <begin position="200"/>
        <end position="207"/>
    </location>
    <ligand>
        <name>ATP</name>
        <dbReference type="ChEBI" id="CHEBI:30616"/>
    </ligand>
</feature>
<dbReference type="GO" id="GO:0007018">
    <property type="term" value="P:microtubule-based movement"/>
    <property type="evidence" value="ECO:0007669"/>
    <property type="project" value="InterPro"/>
</dbReference>
<dbReference type="Pfam" id="PF00225">
    <property type="entry name" value="Kinesin"/>
    <property type="match status" value="1"/>
</dbReference>
<dbReference type="PANTHER" id="PTHR24115">
    <property type="entry name" value="KINESIN-RELATED"/>
    <property type="match status" value="1"/>
</dbReference>
<evidence type="ECO:0000256" key="5">
    <source>
        <dbReference type="SAM" id="MobiDB-lite"/>
    </source>
</evidence>
<dbReference type="GO" id="GO:0005874">
    <property type="term" value="C:microtubule"/>
    <property type="evidence" value="ECO:0007669"/>
    <property type="project" value="UniProtKB-KW"/>
</dbReference>
<dbReference type="SUPFAM" id="SSF52540">
    <property type="entry name" value="P-loop containing nucleoside triphosphate hydrolases"/>
    <property type="match status" value="1"/>
</dbReference>
<dbReference type="InterPro" id="IPR019821">
    <property type="entry name" value="Kinesin_motor_CS"/>
</dbReference>
<dbReference type="InterPro" id="IPR001752">
    <property type="entry name" value="Kinesin_motor_dom"/>
</dbReference>